<evidence type="ECO:0000313" key="7">
    <source>
        <dbReference type="Proteomes" id="UP001410394"/>
    </source>
</evidence>
<dbReference type="InterPro" id="IPR032808">
    <property type="entry name" value="DoxX"/>
</dbReference>
<keyword evidence="2 5" id="KW-0812">Transmembrane</keyword>
<evidence type="ECO:0000256" key="5">
    <source>
        <dbReference type="SAM" id="Phobius"/>
    </source>
</evidence>
<feature type="transmembrane region" description="Helical" evidence="5">
    <location>
        <begin position="42"/>
        <end position="62"/>
    </location>
</feature>
<comment type="caution">
    <text evidence="6">The sequence shown here is derived from an EMBL/GenBank/DDBJ whole genome shotgun (WGS) entry which is preliminary data.</text>
</comment>
<feature type="transmembrane region" description="Helical" evidence="5">
    <location>
        <begin position="69"/>
        <end position="90"/>
    </location>
</feature>
<sequence length="127" mass="13682">MHKALPFLALLALCSAYLQGGLSKAIHFEGAIAEMQHFGLPFAAPLALAVVLLELGASGLILTGWYRWLGAASLALFTLAASVIANPFWSMAGDARFMATNAFFEHLGLVGAFVLVAWYDLREARRD</sequence>
<evidence type="ECO:0000256" key="4">
    <source>
        <dbReference type="ARBA" id="ARBA00023136"/>
    </source>
</evidence>
<organism evidence="6 7">
    <name type="scientific">Uliginosibacterium sediminicola</name>
    <dbReference type="NCBI Taxonomy" id="2024550"/>
    <lineage>
        <taxon>Bacteria</taxon>
        <taxon>Pseudomonadati</taxon>
        <taxon>Pseudomonadota</taxon>
        <taxon>Betaproteobacteria</taxon>
        <taxon>Rhodocyclales</taxon>
        <taxon>Zoogloeaceae</taxon>
        <taxon>Uliginosibacterium</taxon>
    </lineage>
</organism>
<name>A0ABU9YUU7_9RHOO</name>
<accession>A0ABU9YUU7</accession>
<evidence type="ECO:0000256" key="3">
    <source>
        <dbReference type="ARBA" id="ARBA00022989"/>
    </source>
</evidence>
<comment type="subcellular location">
    <subcellularLocation>
        <location evidence="1">Membrane</location>
        <topology evidence="1">Multi-pass membrane protein</topology>
    </subcellularLocation>
</comment>
<evidence type="ECO:0000256" key="1">
    <source>
        <dbReference type="ARBA" id="ARBA00004141"/>
    </source>
</evidence>
<gene>
    <name evidence="6" type="ORF">ABDB84_03205</name>
</gene>
<evidence type="ECO:0000313" key="6">
    <source>
        <dbReference type="EMBL" id="MEN3067471.1"/>
    </source>
</evidence>
<dbReference type="Pfam" id="PF07681">
    <property type="entry name" value="DoxX"/>
    <property type="match status" value="1"/>
</dbReference>
<evidence type="ECO:0000256" key="2">
    <source>
        <dbReference type="ARBA" id="ARBA00022692"/>
    </source>
</evidence>
<dbReference type="EMBL" id="JBDIVE010000001">
    <property type="protein sequence ID" value="MEN3067471.1"/>
    <property type="molecule type" value="Genomic_DNA"/>
</dbReference>
<dbReference type="Proteomes" id="UP001410394">
    <property type="component" value="Unassembled WGS sequence"/>
</dbReference>
<keyword evidence="7" id="KW-1185">Reference proteome</keyword>
<feature type="transmembrane region" description="Helical" evidence="5">
    <location>
        <begin position="102"/>
        <end position="121"/>
    </location>
</feature>
<keyword evidence="3 5" id="KW-1133">Transmembrane helix</keyword>
<dbReference type="RefSeq" id="WP_345918236.1">
    <property type="nucleotide sequence ID" value="NZ_JBDIVE010000001.1"/>
</dbReference>
<reference evidence="6 7" key="1">
    <citation type="journal article" date="2018" name="Int. J. Syst. Evol. Microbiol.">
        <title>Uliginosibacterium sediminicola sp. nov., isolated from freshwater sediment.</title>
        <authorList>
            <person name="Hwang W.M."/>
            <person name="Kim S.M."/>
            <person name="Kang K."/>
            <person name="Ahn T.Y."/>
        </authorList>
    </citation>
    <scope>NUCLEOTIDE SEQUENCE [LARGE SCALE GENOMIC DNA]</scope>
    <source>
        <strain evidence="6 7">M1-21</strain>
    </source>
</reference>
<keyword evidence="4 5" id="KW-0472">Membrane</keyword>
<protein>
    <submittedName>
        <fullName evidence="6">DoxX family protein</fullName>
    </submittedName>
</protein>
<proteinExistence type="predicted"/>